<dbReference type="GO" id="GO:0003724">
    <property type="term" value="F:RNA helicase activity"/>
    <property type="evidence" value="ECO:0007669"/>
    <property type="project" value="InterPro"/>
</dbReference>
<dbReference type="GO" id="GO:0140097">
    <property type="term" value="F:catalytic activity, acting on DNA"/>
    <property type="evidence" value="ECO:0007669"/>
    <property type="project" value="UniProtKB-ARBA"/>
</dbReference>
<evidence type="ECO:0000256" key="3">
    <source>
        <dbReference type="ARBA" id="ARBA00022806"/>
    </source>
</evidence>
<keyword evidence="4 6" id="KW-0067">ATP-binding</keyword>
<dbReference type="RefSeq" id="WP_055040875.1">
    <property type="nucleotide sequence ID" value="NZ_LKBH01000101.1"/>
</dbReference>
<dbReference type="Pfam" id="PF00271">
    <property type="entry name" value="Helicase_C"/>
    <property type="match status" value="1"/>
</dbReference>
<gene>
    <name evidence="10" type="ORF">AOG55_00460</name>
</gene>
<dbReference type="InterPro" id="IPR014014">
    <property type="entry name" value="RNA_helicase_DEAD_Q_motif"/>
</dbReference>
<comment type="caution">
    <text evidence="10">The sequence shown here is derived from an EMBL/GenBank/DDBJ whole genome shotgun (WGS) entry which is preliminary data.</text>
</comment>
<dbReference type="GO" id="GO:0005829">
    <property type="term" value="C:cytosol"/>
    <property type="evidence" value="ECO:0007669"/>
    <property type="project" value="TreeGrafter"/>
</dbReference>
<keyword evidence="11" id="KW-1185">Reference proteome</keyword>
<keyword evidence="2 6" id="KW-0378">Hydrolase</keyword>
<dbReference type="CDD" id="cd18787">
    <property type="entry name" value="SF2_C_DEAD"/>
    <property type="match status" value="1"/>
</dbReference>
<dbReference type="InterPro" id="IPR001650">
    <property type="entry name" value="Helicase_C-like"/>
</dbReference>
<protein>
    <recommendedName>
        <fullName evidence="12">RNA helicase</fullName>
    </recommendedName>
</protein>
<dbReference type="Proteomes" id="UP000050301">
    <property type="component" value="Unassembled WGS sequence"/>
</dbReference>
<reference evidence="10 11" key="1">
    <citation type="submission" date="2015-09" db="EMBL/GenBank/DDBJ databases">
        <title>Heavy metals and arsenic resistance mechanisms in polyextremophilic archaea of the family Ferroplasmaceae.</title>
        <authorList>
            <person name="Bulaev A.G."/>
            <person name="Kanygina A.V."/>
        </authorList>
    </citation>
    <scope>NUCLEOTIDE SEQUENCE [LARGE SCALE GENOMIC DNA]</scope>
    <source>
        <strain evidence="10 11">BH2</strain>
    </source>
</reference>
<organism evidence="10 11">
    <name type="scientific">Acidiplasma cupricumulans</name>
    <dbReference type="NCBI Taxonomy" id="312540"/>
    <lineage>
        <taxon>Archaea</taxon>
        <taxon>Methanobacteriati</taxon>
        <taxon>Thermoplasmatota</taxon>
        <taxon>Thermoplasmata</taxon>
        <taxon>Thermoplasmatales</taxon>
        <taxon>Ferroplasmaceae</taxon>
        <taxon>Acidiplasma</taxon>
    </lineage>
</organism>
<dbReference type="PANTHER" id="PTHR47959:SF1">
    <property type="entry name" value="ATP-DEPENDENT RNA HELICASE DBPA"/>
    <property type="match status" value="1"/>
</dbReference>
<evidence type="ECO:0000259" key="8">
    <source>
        <dbReference type="PROSITE" id="PS51194"/>
    </source>
</evidence>
<dbReference type="InterPro" id="IPR014001">
    <property type="entry name" value="Helicase_ATP-bd"/>
</dbReference>
<dbReference type="GO" id="GO:0005524">
    <property type="term" value="F:ATP binding"/>
    <property type="evidence" value="ECO:0007669"/>
    <property type="project" value="UniProtKB-KW"/>
</dbReference>
<evidence type="ECO:0000313" key="10">
    <source>
        <dbReference type="EMBL" id="KQB35756.1"/>
    </source>
</evidence>
<dbReference type="InterPro" id="IPR000629">
    <property type="entry name" value="RNA-helicase_DEAD-box_CS"/>
</dbReference>
<dbReference type="FunCoup" id="A0A0N8VL77">
    <property type="interactions" value="77"/>
</dbReference>
<dbReference type="SMART" id="SM00487">
    <property type="entry name" value="DEXDc"/>
    <property type="match status" value="1"/>
</dbReference>
<dbReference type="InterPro" id="IPR044742">
    <property type="entry name" value="DEAD/DEAH_RhlB"/>
</dbReference>
<keyword evidence="3 6" id="KW-0347">Helicase</keyword>
<dbReference type="Pfam" id="PF00270">
    <property type="entry name" value="DEAD"/>
    <property type="match status" value="1"/>
</dbReference>
<dbReference type="GO" id="GO:0016787">
    <property type="term" value="F:hydrolase activity"/>
    <property type="evidence" value="ECO:0007669"/>
    <property type="project" value="UniProtKB-KW"/>
</dbReference>
<feature type="domain" description="DEAD-box RNA helicase Q" evidence="9">
    <location>
        <begin position="2"/>
        <end position="30"/>
    </location>
</feature>
<comment type="similarity">
    <text evidence="6">Belongs to the DEAD box helicase family.</text>
</comment>
<dbReference type="PROSITE" id="PS51194">
    <property type="entry name" value="HELICASE_CTER"/>
    <property type="match status" value="1"/>
</dbReference>
<dbReference type="CDD" id="cd00268">
    <property type="entry name" value="DEADc"/>
    <property type="match status" value="1"/>
</dbReference>
<sequence length="407" mass="46804">MSKFENMNINKEIKRALNDMNFINPTEIQDMAIPHIMSGGDVIIRSKTGSGKTGAYLIPVLNSISSLKGRYVKALIVLPTRELSLQTAKVFEKMGKYTGLRYSIIYGGTPYQRQIDSLYRADIVIGTPGRIIDLINKGYLDISRINHLILDEADEMLDMGFIDDIKTIIGYTNDRRQTILLSATMPEKIKMLSRQFMKNPENIFADEDRIPETINHIYTVSRKCNKFSILMSYLNDYGSKKSIIFVKTQKMGEIINRALTQEGFRNILLHGGMKQNYRERSINEFRKMDSGILVTTNIAARGLDIPGISDVINFDAPDNIETYTHRVGRSGRMGKNGRAMTIFNEEEKYMIHEIQAKSSINMEHIEIRLNEKYINSSFNKIVNENIIKNHHRTSGHEKSYRYHGRRW</sequence>
<evidence type="ECO:0000313" key="11">
    <source>
        <dbReference type="Proteomes" id="UP000050301"/>
    </source>
</evidence>
<feature type="domain" description="Helicase ATP-binding" evidence="7">
    <location>
        <begin position="33"/>
        <end position="203"/>
    </location>
</feature>
<dbReference type="GO" id="GO:0003676">
    <property type="term" value="F:nucleic acid binding"/>
    <property type="evidence" value="ECO:0007669"/>
    <property type="project" value="InterPro"/>
</dbReference>
<feature type="domain" description="Helicase C-terminal" evidence="8">
    <location>
        <begin position="226"/>
        <end position="375"/>
    </location>
</feature>
<dbReference type="InterPro" id="IPR050079">
    <property type="entry name" value="DEAD_box_RNA_helicase"/>
</dbReference>
<evidence type="ECO:0000256" key="4">
    <source>
        <dbReference type="ARBA" id="ARBA00022840"/>
    </source>
</evidence>
<proteinExistence type="inferred from homology"/>
<feature type="short sequence motif" description="Q motif" evidence="5">
    <location>
        <begin position="2"/>
        <end position="30"/>
    </location>
</feature>
<evidence type="ECO:0000259" key="7">
    <source>
        <dbReference type="PROSITE" id="PS51192"/>
    </source>
</evidence>
<evidence type="ECO:0000259" key="9">
    <source>
        <dbReference type="PROSITE" id="PS51195"/>
    </source>
</evidence>
<dbReference type="SMART" id="SM00490">
    <property type="entry name" value="HELICc"/>
    <property type="match status" value="1"/>
</dbReference>
<dbReference type="AlphaFoldDB" id="A0A0N8VL77"/>
<dbReference type="InterPro" id="IPR011545">
    <property type="entry name" value="DEAD/DEAH_box_helicase_dom"/>
</dbReference>
<evidence type="ECO:0000256" key="2">
    <source>
        <dbReference type="ARBA" id="ARBA00022801"/>
    </source>
</evidence>
<dbReference type="Gene3D" id="3.40.50.300">
    <property type="entry name" value="P-loop containing nucleotide triphosphate hydrolases"/>
    <property type="match status" value="2"/>
</dbReference>
<dbReference type="InParanoid" id="A0A0N8VL77"/>
<dbReference type="EMBL" id="LKBH01000101">
    <property type="protein sequence ID" value="KQB35756.1"/>
    <property type="molecule type" value="Genomic_DNA"/>
</dbReference>
<dbReference type="PROSITE" id="PS00039">
    <property type="entry name" value="DEAD_ATP_HELICASE"/>
    <property type="match status" value="1"/>
</dbReference>
<dbReference type="InterPro" id="IPR027417">
    <property type="entry name" value="P-loop_NTPase"/>
</dbReference>
<accession>A0A0N8VL77</accession>
<dbReference type="PANTHER" id="PTHR47959">
    <property type="entry name" value="ATP-DEPENDENT RNA HELICASE RHLE-RELATED"/>
    <property type="match status" value="1"/>
</dbReference>
<keyword evidence="1 6" id="KW-0547">Nucleotide-binding</keyword>
<evidence type="ECO:0008006" key="12">
    <source>
        <dbReference type="Google" id="ProtNLM"/>
    </source>
</evidence>
<dbReference type="PROSITE" id="PS51195">
    <property type="entry name" value="Q_MOTIF"/>
    <property type="match status" value="1"/>
</dbReference>
<evidence type="ECO:0000256" key="6">
    <source>
        <dbReference type="RuleBase" id="RU000492"/>
    </source>
</evidence>
<dbReference type="SUPFAM" id="SSF52540">
    <property type="entry name" value="P-loop containing nucleoside triphosphate hydrolases"/>
    <property type="match status" value="1"/>
</dbReference>
<evidence type="ECO:0000256" key="5">
    <source>
        <dbReference type="PROSITE-ProRule" id="PRU00552"/>
    </source>
</evidence>
<dbReference type="PROSITE" id="PS51192">
    <property type="entry name" value="HELICASE_ATP_BIND_1"/>
    <property type="match status" value="1"/>
</dbReference>
<evidence type="ECO:0000256" key="1">
    <source>
        <dbReference type="ARBA" id="ARBA00022741"/>
    </source>
</evidence>
<name>A0A0N8VL77_9ARCH</name>